<dbReference type="NCBIfam" id="TIGR00005">
    <property type="entry name" value="rluA_subfam"/>
    <property type="match status" value="1"/>
</dbReference>
<gene>
    <name evidence="5" type="ORF">SteCoe_25208</name>
</gene>
<dbReference type="EC" id="5.4.99.-" evidence="3"/>
<feature type="domain" description="Pseudouridine synthase RsuA/RluA-like" evidence="4">
    <location>
        <begin position="108"/>
        <end position="255"/>
    </location>
</feature>
<dbReference type="GO" id="GO:0000455">
    <property type="term" value="P:enzyme-directed rRNA pseudouridine synthesis"/>
    <property type="evidence" value="ECO:0007669"/>
    <property type="project" value="TreeGrafter"/>
</dbReference>
<accession>A0A1R2BFQ6</accession>
<dbReference type="GO" id="GO:0009982">
    <property type="term" value="F:pseudouridine synthase activity"/>
    <property type="evidence" value="ECO:0007669"/>
    <property type="project" value="InterPro"/>
</dbReference>
<evidence type="ECO:0000259" key="4">
    <source>
        <dbReference type="Pfam" id="PF00849"/>
    </source>
</evidence>
<keyword evidence="6" id="KW-1185">Reference proteome</keyword>
<dbReference type="Gene3D" id="3.30.2350.10">
    <property type="entry name" value="Pseudouridine synthase"/>
    <property type="match status" value="1"/>
</dbReference>
<evidence type="ECO:0000256" key="2">
    <source>
        <dbReference type="PROSITE-ProRule" id="PRU00182"/>
    </source>
</evidence>
<dbReference type="EMBL" id="MPUH01000680">
    <property type="protein sequence ID" value="OMJ75618.1"/>
    <property type="molecule type" value="Genomic_DNA"/>
</dbReference>
<feature type="active site" evidence="1">
    <location>
        <position position="151"/>
    </location>
</feature>
<dbReference type="Proteomes" id="UP000187209">
    <property type="component" value="Unassembled WGS sequence"/>
</dbReference>
<dbReference type="CDD" id="cd02557">
    <property type="entry name" value="PseudoU_synth_ScRIB2"/>
    <property type="match status" value="1"/>
</dbReference>
<evidence type="ECO:0000256" key="3">
    <source>
        <dbReference type="RuleBase" id="RU362028"/>
    </source>
</evidence>
<organism evidence="5 6">
    <name type="scientific">Stentor coeruleus</name>
    <dbReference type="NCBI Taxonomy" id="5963"/>
    <lineage>
        <taxon>Eukaryota</taxon>
        <taxon>Sar</taxon>
        <taxon>Alveolata</taxon>
        <taxon>Ciliophora</taxon>
        <taxon>Postciliodesmatophora</taxon>
        <taxon>Heterotrichea</taxon>
        <taxon>Heterotrichida</taxon>
        <taxon>Stentoridae</taxon>
        <taxon>Stentor</taxon>
    </lineage>
</organism>
<keyword evidence="3" id="KW-0413">Isomerase</keyword>
<dbReference type="GO" id="GO:0003723">
    <property type="term" value="F:RNA binding"/>
    <property type="evidence" value="ECO:0007669"/>
    <property type="project" value="UniProtKB-KW"/>
</dbReference>
<dbReference type="SUPFAM" id="SSF55120">
    <property type="entry name" value="Pseudouridine synthase"/>
    <property type="match status" value="1"/>
</dbReference>
<dbReference type="InterPro" id="IPR020103">
    <property type="entry name" value="PsdUridine_synth_cat_dom_sf"/>
</dbReference>
<dbReference type="PANTHER" id="PTHR21600">
    <property type="entry name" value="MITOCHONDRIAL RNA PSEUDOURIDINE SYNTHASE"/>
    <property type="match status" value="1"/>
</dbReference>
<dbReference type="AlphaFoldDB" id="A0A1R2BFQ6"/>
<dbReference type="InterPro" id="IPR006225">
    <property type="entry name" value="PsdUridine_synth_RluC/D"/>
</dbReference>
<sequence>MEGRGEYEIITLDGVEFRYVKPYIQYYATRSKKSWEGMRILDMLISEFKSYNDEYYREGILNGMLQINYQKVELDYVLKSGDMVTHIAKRVEPPVYNRPIEIIYESPNLLVLNKPSSLPVHPSGAYYKNSLLYILNNELGYKNLHLTHRLDKVTSGLIIISKNLETALTLRSFFQSNLIEKYYIARVKGNFPYQSIEIQEKISSEQDQNGVFKVTQNGKDSLTVVKKLFYDQQKDESAVECRPVTGRTHQIRVHLGYLGFPIVDDISYGGNCARPLGVSEDLYRMKFGEKRVRLEIPKQLEIKLCAFRYKIAGKLDFSIALPLWALRSI</sequence>
<dbReference type="PROSITE" id="PS50889">
    <property type="entry name" value="S4"/>
    <property type="match status" value="1"/>
</dbReference>
<dbReference type="Pfam" id="PF00849">
    <property type="entry name" value="PseudoU_synth_2"/>
    <property type="match status" value="1"/>
</dbReference>
<dbReference type="InterPro" id="IPR050188">
    <property type="entry name" value="RluA_PseudoU_synthase"/>
</dbReference>
<comment type="caution">
    <text evidence="5">The sequence shown here is derived from an EMBL/GenBank/DDBJ whole genome shotgun (WGS) entry which is preliminary data.</text>
</comment>
<protein>
    <recommendedName>
        <fullName evidence="3">Pseudouridine synthase</fullName>
        <ecNumber evidence="3">5.4.99.-</ecNumber>
    </recommendedName>
</protein>
<comment type="catalytic activity">
    <reaction evidence="3">
        <text>a uridine in RNA = a pseudouridine in RNA</text>
        <dbReference type="Rhea" id="RHEA:48348"/>
        <dbReference type="Rhea" id="RHEA-COMP:12068"/>
        <dbReference type="Rhea" id="RHEA-COMP:12069"/>
        <dbReference type="ChEBI" id="CHEBI:65314"/>
        <dbReference type="ChEBI" id="CHEBI:65315"/>
    </reaction>
</comment>
<evidence type="ECO:0000313" key="6">
    <source>
        <dbReference type="Proteomes" id="UP000187209"/>
    </source>
</evidence>
<comment type="similarity">
    <text evidence="3">Belongs to the pseudouridine synthase RluA family.</text>
</comment>
<reference evidence="5 6" key="1">
    <citation type="submission" date="2016-11" db="EMBL/GenBank/DDBJ databases">
        <title>The macronuclear genome of Stentor coeruleus: a giant cell with tiny introns.</title>
        <authorList>
            <person name="Slabodnick M."/>
            <person name="Ruby J.G."/>
            <person name="Reiff S.B."/>
            <person name="Swart E.C."/>
            <person name="Gosai S."/>
            <person name="Prabakaran S."/>
            <person name="Witkowska E."/>
            <person name="Larue G.E."/>
            <person name="Fisher S."/>
            <person name="Freeman R.M."/>
            <person name="Gunawardena J."/>
            <person name="Chu W."/>
            <person name="Stover N.A."/>
            <person name="Gregory B.D."/>
            <person name="Nowacki M."/>
            <person name="Derisi J."/>
            <person name="Roy S.W."/>
            <person name="Marshall W.F."/>
            <person name="Sood P."/>
        </authorList>
    </citation>
    <scope>NUCLEOTIDE SEQUENCE [LARGE SCALE GENOMIC DNA]</scope>
    <source>
        <strain evidence="5">WM001</strain>
    </source>
</reference>
<keyword evidence="2" id="KW-0694">RNA-binding</keyword>
<proteinExistence type="inferred from homology"/>
<comment type="function">
    <text evidence="3">Responsible for synthesis of pseudouridine from uracil.</text>
</comment>
<dbReference type="OrthoDB" id="424794at2759"/>
<name>A0A1R2BFQ6_9CILI</name>
<evidence type="ECO:0000313" key="5">
    <source>
        <dbReference type="EMBL" id="OMJ75618.1"/>
    </source>
</evidence>
<dbReference type="PANTHER" id="PTHR21600:SF40">
    <property type="entry name" value="PSEUDOURIDYLATE SYNTHASE RPUSD2"/>
    <property type="match status" value="1"/>
</dbReference>
<evidence type="ECO:0000256" key="1">
    <source>
        <dbReference type="PIRSR" id="PIRSR606225-1"/>
    </source>
</evidence>
<dbReference type="InterPro" id="IPR006145">
    <property type="entry name" value="PsdUridine_synth_RsuA/RluA"/>
</dbReference>